<feature type="domain" description="Large ribosomal subunit protein bL12 C-terminal" evidence="3">
    <location>
        <begin position="147"/>
        <end position="211"/>
    </location>
</feature>
<organism evidence="4 5">
    <name type="scientific">Perilla frutescens var. hirtella</name>
    <name type="common">Perilla citriodora</name>
    <name type="synonym">Perilla setoyensis</name>
    <dbReference type="NCBI Taxonomy" id="608512"/>
    <lineage>
        <taxon>Eukaryota</taxon>
        <taxon>Viridiplantae</taxon>
        <taxon>Streptophyta</taxon>
        <taxon>Embryophyta</taxon>
        <taxon>Tracheophyta</taxon>
        <taxon>Spermatophyta</taxon>
        <taxon>Magnoliopsida</taxon>
        <taxon>eudicotyledons</taxon>
        <taxon>Gunneridae</taxon>
        <taxon>Pentapetalae</taxon>
        <taxon>asterids</taxon>
        <taxon>lamiids</taxon>
        <taxon>Lamiales</taxon>
        <taxon>Lamiaceae</taxon>
        <taxon>Nepetoideae</taxon>
        <taxon>Elsholtzieae</taxon>
        <taxon>Perilla</taxon>
    </lineage>
</organism>
<dbReference type="Proteomes" id="UP001190926">
    <property type="component" value="Unassembled WGS sequence"/>
</dbReference>
<dbReference type="Gene3D" id="3.30.1390.10">
    <property type="match status" value="1"/>
</dbReference>
<dbReference type="SUPFAM" id="SSF54736">
    <property type="entry name" value="ClpS-like"/>
    <property type="match status" value="1"/>
</dbReference>
<dbReference type="AlphaFoldDB" id="A0AAD4IQ66"/>
<dbReference type="Pfam" id="PF00542">
    <property type="entry name" value="Ribosomal_L12"/>
    <property type="match status" value="1"/>
</dbReference>
<proteinExistence type="predicted"/>
<dbReference type="PANTHER" id="PTHR45987:SF1">
    <property type="entry name" value="50S RIBOSOMAL PROTEIN L7_L12-RELATED"/>
    <property type="match status" value="1"/>
</dbReference>
<keyword evidence="1" id="KW-0689">Ribosomal protein</keyword>
<protein>
    <recommendedName>
        <fullName evidence="3">Large ribosomal subunit protein bL12 C-terminal domain-containing protein</fullName>
    </recommendedName>
</protein>
<evidence type="ECO:0000259" key="3">
    <source>
        <dbReference type="Pfam" id="PF00542"/>
    </source>
</evidence>
<evidence type="ECO:0000313" key="4">
    <source>
        <dbReference type="EMBL" id="KAH6756852.1"/>
    </source>
</evidence>
<evidence type="ECO:0000256" key="1">
    <source>
        <dbReference type="ARBA" id="ARBA00022980"/>
    </source>
</evidence>
<dbReference type="GO" id="GO:0005739">
    <property type="term" value="C:mitochondrion"/>
    <property type="evidence" value="ECO:0007669"/>
    <property type="project" value="TreeGrafter"/>
</dbReference>
<dbReference type="GO" id="GO:0006412">
    <property type="term" value="P:translation"/>
    <property type="evidence" value="ECO:0007669"/>
    <property type="project" value="InterPro"/>
</dbReference>
<name>A0AAD4IQ66_PERFH</name>
<dbReference type="InterPro" id="IPR013823">
    <property type="entry name" value="Ribosomal_bL12_C"/>
</dbReference>
<dbReference type="CDD" id="cd00387">
    <property type="entry name" value="Ribosomal_L7_L12"/>
    <property type="match status" value="1"/>
</dbReference>
<dbReference type="GO" id="GO:1990904">
    <property type="term" value="C:ribonucleoprotein complex"/>
    <property type="evidence" value="ECO:0007669"/>
    <property type="project" value="UniProtKB-KW"/>
</dbReference>
<dbReference type="GO" id="GO:0005840">
    <property type="term" value="C:ribosome"/>
    <property type="evidence" value="ECO:0007669"/>
    <property type="project" value="UniProtKB-KW"/>
</dbReference>
<comment type="caution">
    <text evidence="4">The sequence shown here is derived from an EMBL/GenBank/DDBJ whole genome shotgun (WGS) entry which is preliminary data.</text>
</comment>
<evidence type="ECO:0000313" key="5">
    <source>
        <dbReference type="Proteomes" id="UP001190926"/>
    </source>
</evidence>
<keyword evidence="5" id="KW-1185">Reference proteome</keyword>
<sequence length="214" mass="23932">MSLIARARHHLFNGSFKHIWSPIVASRSLEAIGAVRHFTQTAMSGDGDEVVEIDQRMLPADYDPATFDPTNHRGPPTKRVWGLVDEVCGLTLAEANELSTIMMEKFCFIMMKKLTMKERFEILARSQCASAEAGAAKETKKPENATFELKMESYEAASKLKIIKELRSFMELGLKEAKDLVEKSPTVIKKGVLKEEAEKIIEKMKALGAKVVMV</sequence>
<gene>
    <name evidence="4" type="ORF">C2S53_000620</name>
</gene>
<reference evidence="4 5" key="1">
    <citation type="journal article" date="2021" name="Nat. Commun.">
        <title>Incipient diploidization of the medicinal plant Perilla within 10,000 years.</title>
        <authorList>
            <person name="Zhang Y."/>
            <person name="Shen Q."/>
            <person name="Leng L."/>
            <person name="Zhang D."/>
            <person name="Chen S."/>
            <person name="Shi Y."/>
            <person name="Ning Z."/>
            <person name="Chen S."/>
        </authorList>
    </citation>
    <scope>NUCLEOTIDE SEQUENCE [LARGE SCALE GENOMIC DNA]</scope>
    <source>
        <strain evidence="5">cv. PC099</strain>
    </source>
</reference>
<accession>A0AAD4IQ66</accession>
<dbReference type="GO" id="GO:0003735">
    <property type="term" value="F:structural constituent of ribosome"/>
    <property type="evidence" value="ECO:0007669"/>
    <property type="project" value="InterPro"/>
</dbReference>
<dbReference type="PANTHER" id="PTHR45987">
    <property type="entry name" value="39S RIBOSOMAL PROTEIN L12"/>
    <property type="match status" value="1"/>
</dbReference>
<dbReference type="InterPro" id="IPR000206">
    <property type="entry name" value="Ribosomal_bL12"/>
</dbReference>
<dbReference type="GO" id="GO:0003729">
    <property type="term" value="F:mRNA binding"/>
    <property type="evidence" value="ECO:0007669"/>
    <property type="project" value="TreeGrafter"/>
</dbReference>
<dbReference type="InterPro" id="IPR014719">
    <property type="entry name" value="Ribosomal_bL12_C/ClpS-like"/>
</dbReference>
<evidence type="ECO:0000256" key="2">
    <source>
        <dbReference type="ARBA" id="ARBA00023274"/>
    </source>
</evidence>
<dbReference type="EMBL" id="SDAM02029499">
    <property type="protein sequence ID" value="KAH6756852.1"/>
    <property type="molecule type" value="Genomic_DNA"/>
</dbReference>
<keyword evidence="2" id="KW-0687">Ribonucleoprotein</keyword>